<feature type="compositionally biased region" description="Basic and acidic residues" evidence="1">
    <location>
        <begin position="19"/>
        <end position="28"/>
    </location>
</feature>
<feature type="compositionally biased region" description="Basic and acidic residues" evidence="1">
    <location>
        <begin position="1"/>
        <end position="12"/>
    </location>
</feature>
<comment type="caution">
    <text evidence="2">The sequence shown here is derived from an EMBL/GenBank/DDBJ whole genome shotgun (WGS) entry which is preliminary data.</text>
</comment>
<protein>
    <submittedName>
        <fullName evidence="2">Uncharacterized protein</fullName>
    </submittedName>
</protein>
<gene>
    <name evidence="2" type="ORF">GEV33_014743</name>
</gene>
<dbReference type="EMBL" id="JABDTM020029324">
    <property type="protein sequence ID" value="KAH0808048.1"/>
    <property type="molecule type" value="Genomic_DNA"/>
</dbReference>
<evidence type="ECO:0000313" key="2">
    <source>
        <dbReference type="EMBL" id="KAH0808048.1"/>
    </source>
</evidence>
<accession>A0A8J6H4N9</accession>
<sequence length="332" mass="36868">MADESPTERRGAEGAAGMLRERVRDGHAKNGVTWTSLGGGPDRSVQKCGQIPKIVGPAAALAASTINRLKYKNIIIPNLLRTTKAKPHADARVGKHPIWPPPVDVRRLCPSGPRPDPNFPALRKIRILTLVSSRSPPAFRVSFSQLVSSWWWRARCEAKSGHAPSACFHSDKRQAAAIKPTSMHSGNKEWKTALGNSITMEIIRILGGGGGFTAPGHDTPTSSLNNLRIYMEKSLVRYFLGGEIVTWEDSGEVGGFRIWGLIIETEEERTKKESLEILFARSNSRQSLLHDLHKRLEIAIICEKSRDPLVRYHEFHSHTLLRLCRFIAKSAP</sequence>
<dbReference type="Proteomes" id="UP000719412">
    <property type="component" value="Unassembled WGS sequence"/>
</dbReference>
<proteinExistence type="predicted"/>
<reference evidence="2" key="1">
    <citation type="journal article" date="2020" name="J Insects Food Feed">
        <title>The yellow mealworm (Tenebrio molitor) genome: a resource for the emerging insects as food and feed industry.</title>
        <authorList>
            <person name="Eriksson T."/>
            <person name="Andere A."/>
            <person name="Kelstrup H."/>
            <person name="Emery V."/>
            <person name="Picard C."/>
        </authorList>
    </citation>
    <scope>NUCLEOTIDE SEQUENCE</scope>
    <source>
        <strain evidence="2">Stoneville</strain>
        <tissue evidence="2">Whole head</tissue>
    </source>
</reference>
<organism evidence="2 3">
    <name type="scientific">Tenebrio molitor</name>
    <name type="common">Yellow mealworm beetle</name>
    <dbReference type="NCBI Taxonomy" id="7067"/>
    <lineage>
        <taxon>Eukaryota</taxon>
        <taxon>Metazoa</taxon>
        <taxon>Ecdysozoa</taxon>
        <taxon>Arthropoda</taxon>
        <taxon>Hexapoda</taxon>
        <taxon>Insecta</taxon>
        <taxon>Pterygota</taxon>
        <taxon>Neoptera</taxon>
        <taxon>Endopterygota</taxon>
        <taxon>Coleoptera</taxon>
        <taxon>Polyphaga</taxon>
        <taxon>Cucujiformia</taxon>
        <taxon>Tenebrionidae</taxon>
        <taxon>Tenebrio</taxon>
    </lineage>
</organism>
<evidence type="ECO:0000313" key="3">
    <source>
        <dbReference type="Proteomes" id="UP000719412"/>
    </source>
</evidence>
<dbReference type="AlphaFoldDB" id="A0A8J6H4N9"/>
<name>A0A8J6H4N9_TENMO</name>
<keyword evidence="3" id="KW-1185">Reference proteome</keyword>
<feature type="region of interest" description="Disordered" evidence="1">
    <location>
        <begin position="1"/>
        <end position="41"/>
    </location>
</feature>
<reference evidence="2" key="2">
    <citation type="submission" date="2021-08" db="EMBL/GenBank/DDBJ databases">
        <authorList>
            <person name="Eriksson T."/>
        </authorList>
    </citation>
    <scope>NUCLEOTIDE SEQUENCE</scope>
    <source>
        <strain evidence="2">Stoneville</strain>
        <tissue evidence="2">Whole head</tissue>
    </source>
</reference>
<evidence type="ECO:0000256" key="1">
    <source>
        <dbReference type="SAM" id="MobiDB-lite"/>
    </source>
</evidence>